<evidence type="ECO:0000256" key="2">
    <source>
        <dbReference type="ARBA" id="ARBA00022723"/>
    </source>
</evidence>
<dbReference type="PROSITE" id="PS01119">
    <property type="entry name" value="COPPER_FIST_1"/>
    <property type="match status" value="1"/>
</dbReference>
<proteinExistence type="predicted"/>
<protein>
    <recommendedName>
        <fullName evidence="9">Copper-fist domain-containing protein</fullName>
    </recommendedName>
</protein>
<dbReference type="OrthoDB" id="5600085at2759"/>
<feature type="compositionally biased region" description="Pro residues" evidence="8">
    <location>
        <begin position="193"/>
        <end position="204"/>
    </location>
</feature>
<evidence type="ECO:0000259" key="9">
    <source>
        <dbReference type="PROSITE" id="PS50073"/>
    </source>
</evidence>
<keyword evidence="3" id="KW-0862">Zinc</keyword>
<feature type="region of interest" description="Disordered" evidence="8">
    <location>
        <begin position="166"/>
        <end position="241"/>
    </location>
</feature>
<dbReference type="PROSITE" id="PS50073">
    <property type="entry name" value="COPPER_FIST_2"/>
    <property type="match status" value="1"/>
</dbReference>
<dbReference type="InterPro" id="IPR051763">
    <property type="entry name" value="Copper_Homeo_Regul"/>
</dbReference>
<dbReference type="EMBL" id="LXTC01000006">
    <property type="protein sequence ID" value="OBA19578.1"/>
    <property type="molecule type" value="Genomic_DNA"/>
</dbReference>
<dbReference type="SMART" id="SM00412">
    <property type="entry name" value="Cu_FIST"/>
    <property type="match status" value="1"/>
</dbReference>
<dbReference type="Pfam" id="PF00649">
    <property type="entry name" value="Copper-fist"/>
    <property type="match status" value="1"/>
</dbReference>
<feature type="region of interest" description="Disordered" evidence="8">
    <location>
        <begin position="88"/>
        <end position="119"/>
    </location>
</feature>
<dbReference type="Proteomes" id="UP000092555">
    <property type="component" value="Unassembled WGS sequence"/>
</dbReference>
<gene>
    <name evidence="10" type="ORF">METBIDRAFT_13328</name>
</gene>
<keyword evidence="6" id="KW-0804">Transcription</keyword>
<accession>A0A1A0H6P0</accession>
<feature type="compositionally biased region" description="Pro residues" evidence="8">
    <location>
        <begin position="93"/>
        <end position="102"/>
    </location>
</feature>
<keyword evidence="2" id="KW-0479">Metal-binding</keyword>
<evidence type="ECO:0000313" key="10">
    <source>
        <dbReference type="EMBL" id="OBA19578.1"/>
    </source>
</evidence>
<evidence type="ECO:0000256" key="6">
    <source>
        <dbReference type="ARBA" id="ARBA00023163"/>
    </source>
</evidence>
<evidence type="ECO:0000256" key="8">
    <source>
        <dbReference type="SAM" id="MobiDB-lite"/>
    </source>
</evidence>
<evidence type="ECO:0000256" key="5">
    <source>
        <dbReference type="ARBA" id="ARBA00023015"/>
    </source>
</evidence>
<dbReference type="PRINTS" id="PR00617">
    <property type="entry name" value="COPPERFIST"/>
</dbReference>
<dbReference type="RefSeq" id="XP_018710106.1">
    <property type="nucleotide sequence ID" value="XM_018854341.1"/>
</dbReference>
<comment type="caution">
    <text evidence="10">The sequence shown here is derived from an EMBL/GenBank/DDBJ whole genome shotgun (WGS) entry which is preliminary data.</text>
</comment>
<sequence>MVLLNGIKYACERCIRGHRVSACTHTDKTLVMIKPKGRPASQCTHCREQRKIKNAHTLCHCGKKGKSPGQHLASCLCHKNSHCTCVAKDKKPPVAPRKPPSPDVAALDSGDASHSEASQLQSDFLRGPAGAASKHDLDFLIEDIALPFETNQGLLDYFSSLDQFPSGTPEHAPAEPLAGPPVAPAHMLHAQPGPGPPNPPPPNAPYHGFGEAFPAGLAGAALPRRPPPPQDRDTAYFPHSPSDTDLDLMENMFPLFPLVGFNSFEHDRSLPLLGLPEGSNHLDPSRGPDPHRTGTHGVSLPYSVLASTFKTDGPHTSLSRNRSGSSQPINSSIQTSLQSTHPSSASLTNINSGATHHPRPLKPSSSFTVGYQSSRPKRSESVMSAASTSSNTSKQNLFESSQISQHNFPKAQTSAAYPPFNLDNNSTDDFQTASYNSPGLYNENRLLPILSDEEAPRNWQFSGNVTPQSSMPSRQVLQTRRKASLSRSHLQLHHNSMSKDHALYSVKAGSSVENSPQKILEKRFIGYDDTAAKRTPELDSYLREVTEESTAFPPRDNVSVAQTALFPQLNDDFNIEDPDFSLIPMYQELFETTQPLQNGL</sequence>
<evidence type="ECO:0000313" key="11">
    <source>
        <dbReference type="Proteomes" id="UP000092555"/>
    </source>
</evidence>
<dbReference type="SMART" id="SM01090">
    <property type="entry name" value="Copper-fist"/>
    <property type="match status" value="1"/>
</dbReference>
<keyword evidence="4" id="KW-0186">Copper</keyword>
<dbReference type="GO" id="GO:0005507">
    <property type="term" value="F:copper ion binding"/>
    <property type="evidence" value="ECO:0007669"/>
    <property type="project" value="InterPro"/>
</dbReference>
<dbReference type="InterPro" id="IPR036395">
    <property type="entry name" value="Cu_fist_DNA-bd_dom_sf"/>
</dbReference>
<dbReference type="InterPro" id="IPR001083">
    <property type="entry name" value="Cu_fist_DNA-bd_dom"/>
</dbReference>
<dbReference type="SUPFAM" id="SSF57879">
    <property type="entry name" value="Zinc domain conserved in yeast copper-regulated transcription factors"/>
    <property type="match status" value="1"/>
</dbReference>
<feature type="compositionally biased region" description="Polar residues" evidence="8">
    <location>
        <begin position="305"/>
        <end position="354"/>
    </location>
</feature>
<evidence type="ECO:0000256" key="3">
    <source>
        <dbReference type="ARBA" id="ARBA00022833"/>
    </source>
</evidence>
<keyword evidence="5" id="KW-0805">Transcription regulation</keyword>
<evidence type="ECO:0000256" key="1">
    <source>
        <dbReference type="ARBA" id="ARBA00004123"/>
    </source>
</evidence>
<keyword evidence="7" id="KW-0539">Nucleus</keyword>
<feature type="region of interest" description="Disordered" evidence="8">
    <location>
        <begin position="275"/>
        <end position="433"/>
    </location>
</feature>
<evidence type="ECO:0000256" key="7">
    <source>
        <dbReference type="ARBA" id="ARBA00023242"/>
    </source>
</evidence>
<dbReference type="FunFam" id="3.90.430.10:FF:000001">
    <property type="entry name" value="Copper fist DNA-binding protein"/>
    <property type="match status" value="1"/>
</dbReference>
<dbReference type="PANTHER" id="PTHR28088">
    <property type="entry name" value="TRANSCRIPTIONAL ACTIVATOR HAA1-RELATED"/>
    <property type="match status" value="1"/>
</dbReference>
<feature type="compositionally biased region" description="Polar residues" evidence="8">
    <location>
        <begin position="394"/>
        <end position="415"/>
    </location>
</feature>
<dbReference type="GO" id="GO:0000978">
    <property type="term" value="F:RNA polymerase II cis-regulatory region sequence-specific DNA binding"/>
    <property type="evidence" value="ECO:0007669"/>
    <property type="project" value="TreeGrafter"/>
</dbReference>
<dbReference type="PANTHER" id="PTHR28088:SF5">
    <property type="entry name" value="TRANSCRIPTIONAL ACTIVATOR HAA1-RELATED"/>
    <property type="match status" value="1"/>
</dbReference>
<feature type="compositionally biased region" description="Low complexity" evidence="8">
    <location>
        <begin position="214"/>
        <end position="223"/>
    </location>
</feature>
<feature type="compositionally biased region" description="Polar residues" evidence="8">
    <location>
        <begin position="363"/>
        <end position="374"/>
    </location>
</feature>
<dbReference type="GeneID" id="30027317"/>
<dbReference type="AlphaFoldDB" id="A0A1A0H6P0"/>
<keyword evidence="11" id="KW-1185">Reference proteome</keyword>
<dbReference type="GO" id="GO:0045944">
    <property type="term" value="P:positive regulation of transcription by RNA polymerase II"/>
    <property type="evidence" value="ECO:0007669"/>
    <property type="project" value="TreeGrafter"/>
</dbReference>
<dbReference type="GO" id="GO:0005634">
    <property type="term" value="C:nucleus"/>
    <property type="evidence" value="ECO:0007669"/>
    <property type="project" value="UniProtKB-SubCell"/>
</dbReference>
<dbReference type="GO" id="GO:0006878">
    <property type="term" value="P:intracellular copper ion homeostasis"/>
    <property type="evidence" value="ECO:0007669"/>
    <property type="project" value="TreeGrafter"/>
</dbReference>
<reference evidence="10 11" key="1">
    <citation type="submission" date="2016-05" db="EMBL/GenBank/DDBJ databases">
        <title>Comparative genomics of biotechnologically important yeasts.</title>
        <authorList>
            <consortium name="DOE Joint Genome Institute"/>
            <person name="Riley R."/>
            <person name="Haridas S."/>
            <person name="Wolfe K.H."/>
            <person name="Lopes M.R."/>
            <person name="Hittinger C.T."/>
            <person name="Goker M."/>
            <person name="Salamov A."/>
            <person name="Wisecaver J."/>
            <person name="Long T.M."/>
            <person name="Aerts A.L."/>
            <person name="Barry K."/>
            <person name="Choi C."/>
            <person name="Clum A."/>
            <person name="Coughlan A.Y."/>
            <person name="Deshpande S."/>
            <person name="Douglass A.P."/>
            <person name="Hanson S.J."/>
            <person name="Klenk H.-P."/>
            <person name="LaButti K."/>
            <person name="Lapidus A."/>
            <person name="Lindquist E."/>
            <person name="Lipzen A."/>
            <person name="Meier-kolthoff J.P."/>
            <person name="Ohm R.A."/>
            <person name="Otillar R.P."/>
            <person name="Pangilinan J."/>
            <person name="Peng Y."/>
            <person name="Rokas A."/>
            <person name="Rosa C.A."/>
            <person name="Scheuner C."/>
            <person name="Sibirny A.A."/>
            <person name="Slot J.C."/>
            <person name="Stielow J.B."/>
            <person name="Sun H."/>
            <person name="Kurtzman C.P."/>
            <person name="Blackwell M."/>
            <person name="Grigoriev I.V."/>
            <person name="Jeffries T.W."/>
        </authorList>
    </citation>
    <scope>NUCLEOTIDE SEQUENCE [LARGE SCALE GENOMIC DNA]</scope>
    <source>
        <strain evidence="10 11">NRRL YB-4993</strain>
    </source>
</reference>
<name>A0A1A0H6P0_9ASCO</name>
<feature type="domain" description="Copper-fist" evidence="9">
    <location>
        <begin position="1"/>
        <end position="40"/>
    </location>
</feature>
<dbReference type="GO" id="GO:0000981">
    <property type="term" value="F:DNA-binding transcription factor activity, RNA polymerase II-specific"/>
    <property type="evidence" value="ECO:0007669"/>
    <property type="project" value="TreeGrafter"/>
</dbReference>
<evidence type="ECO:0000256" key="4">
    <source>
        <dbReference type="ARBA" id="ARBA00023008"/>
    </source>
</evidence>
<comment type="subcellular location">
    <subcellularLocation>
        <location evidence="1">Nucleus</location>
    </subcellularLocation>
</comment>
<dbReference type="STRING" id="869754.A0A1A0H6P0"/>
<feature type="compositionally biased region" description="Low complexity" evidence="8">
    <location>
        <begin position="381"/>
        <end position="393"/>
    </location>
</feature>
<dbReference type="Gene3D" id="3.90.430.10">
    <property type="entry name" value="Copper fist DNA-binding domain"/>
    <property type="match status" value="1"/>
</dbReference>
<dbReference type="GO" id="GO:0006879">
    <property type="term" value="P:intracellular iron ion homeostasis"/>
    <property type="evidence" value="ECO:0007669"/>
    <property type="project" value="TreeGrafter"/>
</dbReference>
<organism evidence="10 11">
    <name type="scientific">Metschnikowia bicuspidata var. bicuspidata NRRL YB-4993</name>
    <dbReference type="NCBI Taxonomy" id="869754"/>
    <lineage>
        <taxon>Eukaryota</taxon>
        <taxon>Fungi</taxon>
        <taxon>Dikarya</taxon>
        <taxon>Ascomycota</taxon>
        <taxon>Saccharomycotina</taxon>
        <taxon>Pichiomycetes</taxon>
        <taxon>Metschnikowiaceae</taxon>
        <taxon>Metschnikowia</taxon>
    </lineage>
</organism>
<feature type="compositionally biased region" description="Basic and acidic residues" evidence="8">
    <location>
        <begin position="283"/>
        <end position="292"/>
    </location>
</feature>
<feature type="compositionally biased region" description="Polar residues" evidence="8">
    <location>
        <begin position="422"/>
        <end position="433"/>
    </location>
</feature>